<name>A0A5B1B4M8_MYCSI</name>
<evidence type="ECO:0000313" key="9">
    <source>
        <dbReference type="Proteomes" id="UP000324701"/>
    </source>
</evidence>
<dbReference type="Gene3D" id="1.10.1200.10">
    <property type="entry name" value="ACP-like"/>
    <property type="match status" value="1"/>
</dbReference>
<comment type="pathway">
    <text evidence="1">Lipid metabolism.</text>
</comment>
<dbReference type="Pfam" id="PF00550">
    <property type="entry name" value="PP-binding"/>
    <property type="match status" value="1"/>
</dbReference>
<dbReference type="PROSITE" id="PS00012">
    <property type="entry name" value="PHOSPHOPANTETHEINE"/>
    <property type="match status" value="1"/>
</dbReference>
<dbReference type="SMART" id="SM00822">
    <property type="entry name" value="PKS_KR"/>
    <property type="match status" value="1"/>
</dbReference>
<dbReference type="FunFam" id="1.10.1200.10:FF:000007">
    <property type="entry name" value="Probable polyketide synthase pks17"/>
    <property type="match status" value="1"/>
</dbReference>
<dbReference type="InterPro" id="IPR009081">
    <property type="entry name" value="PP-bd_ACP"/>
</dbReference>
<dbReference type="InterPro" id="IPR055123">
    <property type="entry name" value="SpnB-like_Rossmann"/>
</dbReference>
<dbReference type="OrthoDB" id="9778690at2"/>
<dbReference type="SUPFAM" id="SSF51735">
    <property type="entry name" value="NAD(P)-binding Rossmann-fold domains"/>
    <property type="match status" value="2"/>
</dbReference>
<dbReference type="Gene3D" id="3.40.50.720">
    <property type="entry name" value="NAD(P)-binding Rossmann-like Domain"/>
    <property type="match status" value="1"/>
</dbReference>
<protein>
    <submittedName>
        <fullName evidence="8">SDR family NAD(P)-dependent oxidoreductase</fullName>
    </submittedName>
</protein>
<evidence type="ECO:0000256" key="1">
    <source>
        <dbReference type="ARBA" id="ARBA00005189"/>
    </source>
</evidence>
<sequence>FAEVIASEGVDVAAMGIHPVLLDAALHAAVVAGGEVEGGQMLVPYCWQQVCLHSTGAVGARVQIRRAGEQSLVLELADGAGVPVLSVGALLTRAVGADQLQGALGDNTGVGLLELQWAPISVISKVIGSSQVVDWDDFSVQDSADVVVWQWTPPSVSVVEKVYAGTHAVLAVLQAWLAGERDAVLVVKTCGAVGAGAAVITDLAGGAIWGLVRSAQTENPGRIVLVDTDGSVEIPALIATGEPQLLVRQHSVYAARLARVTSAVTGPDTPADTPGGTVLITGGTGMVGAALARHLVAHHHVEQLVLVSRHGPQAPVTAELVAELSGQGVPVLVSACDVADSHAVNALIEQINQQYPPLTGIIHAAGTLDDGLITSLTPQRIDTVLHAKVDGAWNLHHGTEHLDLSMFVLCSSMAAVLGTPAQANYAAANAFLDALAASRQHHGLAGLSLQWGLWEQPSAMTEHLQQADLTRLNRIGLQALSAHHASTLFDTALLHTTHPSLIATDLDHYTLTTAALHTPLPPLFHHLTPHPVRPQATNTTTPTTALAQRLHELPLTQQHELLTHTITTQLAQVLGQNPQEINPHASFQDLGFDSLTALELRNRLKTTTGLTLPATLIFDYPTPTTLAQHLKQQLS</sequence>
<organism evidence="8 9">
    <name type="scientific">Mycobacterium simiae</name>
    <name type="common">Mycobacterium habana</name>
    <dbReference type="NCBI Taxonomy" id="1784"/>
    <lineage>
        <taxon>Bacteria</taxon>
        <taxon>Bacillati</taxon>
        <taxon>Actinomycetota</taxon>
        <taxon>Actinomycetes</taxon>
        <taxon>Mycobacteriales</taxon>
        <taxon>Mycobacteriaceae</taxon>
        <taxon>Mycobacterium</taxon>
        <taxon>Mycobacterium simiae complex</taxon>
    </lineage>
</organism>
<keyword evidence="6" id="KW-0443">Lipid metabolism</keyword>
<dbReference type="InterPro" id="IPR036291">
    <property type="entry name" value="NAD(P)-bd_dom_sf"/>
</dbReference>
<evidence type="ECO:0000259" key="7">
    <source>
        <dbReference type="PROSITE" id="PS50075"/>
    </source>
</evidence>
<keyword evidence="5" id="KW-0276">Fatty acid metabolism</keyword>
<evidence type="ECO:0000313" key="8">
    <source>
        <dbReference type="EMBL" id="KAA1243296.1"/>
    </source>
</evidence>
<evidence type="ECO:0000256" key="5">
    <source>
        <dbReference type="ARBA" id="ARBA00022832"/>
    </source>
</evidence>
<dbReference type="Pfam" id="PF08659">
    <property type="entry name" value="KR"/>
    <property type="match status" value="1"/>
</dbReference>
<dbReference type="PANTHER" id="PTHR43775:SF51">
    <property type="entry name" value="INACTIVE PHENOLPHTHIOCEROL SYNTHESIS POLYKETIDE SYNTHASE TYPE I PKS1-RELATED"/>
    <property type="match status" value="1"/>
</dbReference>
<comment type="caution">
    <text evidence="8">The sequence shown here is derived from an EMBL/GenBank/DDBJ whole genome shotgun (WGS) entry which is preliminary data.</text>
</comment>
<dbReference type="SMART" id="SM00823">
    <property type="entry name" value="PKS_PP"/>
    <property type="match status" value="1"/>
</dbReference>
<feature type="non-terminal residue" evidence="8">
    <location>
        <position position="1"/>
    </location>
</feature>
<dbReference type="GO" id="GO:0031177">
    <property type="term" value="F:phosphopantetheine binding"/>
    <property type="evidence" value="ECO:0007669"/>
    <property type="project" value="InterPro"/>
</dbReference>
<dbReference type="InterPro" id="IPR042104">
    <property type="entry name" value="PKS_dehydratase_sf"/>
</dbReference>
<dbReference type="GO" id="GO:0006633">
    <property type="term" value="P:fatty acid biosynthetic process"/>
    <property type="evidence" value="ECO:0007669"/>
    <property type="project" value="TreeGrafter"/>
</dbReference>
<dbReference type="GO" id="GO:0004312">
    <property type="term" value="F:fatty acid synthase activity"/>
    <property type="evidence" value="ECO:0007669"/>
    <property type="project" value="TreeGrafter"/>
</dbReference>
<keyword evidence="9" id="KW-1185">Reference proteome</keyword>
<dbReference type="PROSITE" id="PS50075">
    <property type="entry name" value="CARRIER"/>
    <property type="match status" value="1"/>
</dbReference>
<evidence type="ECO:0000256" key="6">
    <source>
        <dbReference type="ARBA" id="ARBA00023098"/>
    </source>
</evidence>
<keyword evidence="2" id="KW-0596">Phosphopantetheine</keyword>
<dbReference type="Proteomes" id="UP000324701">
    <property type="component" value="Unassembled WGS sequence"/>
</dbReference>
<dbReference type="AlphaFoldDB" id="A0A5B1B4M8"/>
<dbReference type="Pfam" id="PF22953">
    <property type="entry name" value="SpnB_Rossmann"/>
    <property type="match status" value="1"/>
</dbReference>
<dbReference type="InterPro" id="IPR050091">
    <property type="entry name" value="PKS_NRPS_Biosynth_Enz"/>
</dbReference>
<dbReference type="Gene3D" id="3.10.129.110">
    <property type="entry name" value="Polyketide synthase dehydratase"/>
    <property type="match status" value="1"/>
</dbReference>
<feature type="domain" description="Carrier" evidence="7">
    <location>
        <begin position="557"/>
        <end position="634"/>
    </location>
</feature>
<dbReference type="InterPro" id="IPR013968">
    <property type="entry name" value="PKS_KR"/>
</dbReference>
<accession>A0A5B1B4M8</accession>
<reference evidence="8 9" key="1">
    <citation type="submission" date="2019-09" db="EMBL/GenBank/DDBJ databases">
        <title>Report of infection by Mycobacterium simiae a patient suffering from pulmonary tuberculosis.</title>
        <authorList>
            <person name="Mohanty P.S."/>
            <person name="Bansal A.K."/>
            <person name="Singh H."/>
            <person name="Sharma S."/>
            <person name="Patil S.A."/>
            <person name="Upadhaya P."/>
            <person name="Singh P.K."/>
            <person name="Kumar D."/>
            <person name="Kumar S."/>
            <person name="Singh R.K."/>
            <person name="Chaudhary B."/>
        </authorList>
    </citation>
    <scope>NUCLEOTIDE SEQUENCE [LARGE SCALE GENOMIC DNA]</scope>
    <source>
        <strain evidence="8 9">JAL-560-SIM</strain>
    </source>
</reference>
<evidence type="ECO:0000256" key="4">
    <source>
        <dbReference type="ARBA" id="ARBA00022679"/>
    </source>
</evidence>
<feature type="non-terminal residue" evidence="8">
    <location>
        <position position="635"/>
    </location>
</feature>
<dbReference type="RefSeq" id="WP_149656555.1">
    <property type="nucleotide sequence ID" value="NZ_VTZN01000359.1"/>
</dbReference>
<dbReference type="Pfam" id="PF14765">
    <property type="entry name" value="PS-DH"/>
    <property type="match status" value="1"/>
</dbReference>
<keyword evidence="4" id="KW-0808">Transferase</keyword>
<dbReference type="InterPro" id="IPR036736">
    <property type="entry name" value="ACP-like_sf"/>
</dbReference>
<dbReference type="CDD" id="cd08956">
    <property type="entry name" value="KR_3_FAS_SDR_x"/>
    <property type="match status" value="1"/>
</dbReference>
<dbReference type="InterPro" id="IPR006162">
    <property type="entry name" value="Ppantetheine_attach_site"/>
</dbReference>
<dbReference type="PANTHER" id="PTHR43775">
    <property type="entry name" value="FATTY ACID SYNTHASE"/>
    <property type="match status" value="1"/>
</dbReference>
<gene>
    <name evidence="8" type="ORF">F0Q45_25745</name>
</gene>
<proteinExistence type="predicted"/>
<dbReference type="InterPro" id="IPR049551">
    <property type="entry name" value="PKS_DH_C"/>
</dbReference>
<dbReference type="InterPro" id="IPR020806">
    <property type="entry name" value="PKS_PP-bd"/>
</dbReference>
<dbReference type="SMART" id="SM01294">
    <property type="entry name" value="PKS_PP_betabranch"/>
    <property type="match status" value="1"/>
</dbReference>
<dbReference type="SUPFAM" id="SSF47336">
    <property type="entry name" value="ACP-like"/>
    <property type="match status" value="1"/>
</dbReference>
<keyword evidence="3" id="KW-0597">Phosphoprotein</keyword>
<dbReference type="EMBL" id="VTZN01000359">
    <property type="protein sequence ID" value="KAA1243296.1"/>
    <property type="molecule type" value="Genomic_DNA"/>
</dbReference>
<evidence type="ECO:0000256" key="3">
    <source>
        <dbReference type="ARBA" id="ARBA00022553"/>
    </source>
</evidence>
<evidence type="ECO:0000256" key="2">
    <source>
        <dbReference type="ARBA" id="ARBA00022450"/>
    </source>
</evidence>
<dbReference type="InterPro" id="IPR057326">
    <property type="entry name" value="KR_dom"/>
</dbReference>